<organism evidence="3 4">
    <name type="scientific">Craurococcus roseus</name>
    <dbReference type="NCBI Taxonomy" id="77585"/>
    <lineage>
        <taxon>Bacteria</taxon>
        <taxon>Pseudomonadati</taxon>
        <taxon>Pseudomonadota</taxon>
        <taxon>Alphaproteobacteria</taxon>
        <taxon>Acetobacterales</taxon>
        <taxon>Acetobacteraceae</taxon>
        <taxon>Craurococcus</taxon>
    </lineage>
</organism>
<comment type="similarity">
    <text evidence="1">Belongs to the UPF0065 (bug) family.</text>
</comment>
<feature type="chain" id="PRO_5046655301" evidence="2">
    <location>
        <begin position="21"/>
        <end position="327"/>
    </location>
</feature>
<name>A0ABP3PNZ5_9PROT</name>
<dbReference type="InterPro" id="IPR005064">
    <property type="entry name" value="BUG"/>
</dbReference>
<dbReference type="RefSeq" id="WP_343893416.1">
    <property type="nucleotide sequence ID" value="NZ_BAAAFZ010000006.1"/>
</dbReference>
<dbReference type="SUPFAM" id="SSF53850">
    <property type="entry name" value="Periplasmic binding protein-like II"/>
    <property type="match status" value="1"/>
</dbReference>
<dbReference type="PANTHER" id="PTHR42928">
    <property type="entry name" value="TRICARBOXYLATE-BINDING PROTEIN"/>
    <property type="match status" value="1"/>
</dbReference>
<dbReference type="PANTHER" id="PTHR42928:SF5">
    <property type="entry name" value="BLR1237 PROTEIN"/>
    <property type="match status" value="1"/>
</dbReference>
<dbReference type="PIRSF" id="PIRSF017082">
    <property type="entry name" value="YflP"/>
    <property type="match status" value="1"/>
</dbReference>
<dbReference type="InterPro" id="IPR042100">
    <property type="entry name" value="Bug_dom1"/>
</dbReference>
<dbReference type="Gene3D" id="3.40.190.10">
    <property type="entry name" value="Periplasmic binding protein-like II"/>
    <property type="match status" value="1"/>
</dbReference>
<dbReference type="Proteomes" id="UP001501588">
    <property type="component" value="Unassembled WGS sequence"/>
</dbReference>
<gene>
    <name evidence="3" type="ORF">GCM10009416_03590</name>
</gene>
<evidence type="ECO:0000256" key="2">
    <source>
        <dbReference type="SAM" id="SignalP"/>
    </source>
</evidence>
<reference evidence="4" key="1">
    <citation type="journal article" date="2019" name="Int. J. Syst. Evol. Microbiol.">
        <title>The Global Catalogue of Microorganisms (GCM) 10K type strain sequencing project: providing services to taxonomists for standard genome sequencing and annotation.</title>
        <authorList>
            <consortium name="The Broad Institute Genomics Platform"/>
            <consortium name="The Broad Institute Genome Sequencing Center for Infectious Disease"/>
            <person name="Wu L."/>
            <person name="Ma J."/>
        </authorList>
    </citation>
    <scope>NUCLEOTIDE SEQUENCE [LARGE SCALE GENOMIC DNA]</scope>
    <source>
        <strain evidence="4">JCM 9933</strain>
    </source>
</reference>
<comment type="caution">
    <text evidence="3">The sequence shown here is derived from an EMBL/GenBank/DDBJ whole genome shotgun (WGS) entry which is preliminary data.</text>
</comment>
<keyword evidence="4" id="KW-1185">Reference proteome</keyword>
<dbReference type="PROSITE" id="PS51318">
    <property type="entry name" value="TAT"/>
    <property type="match status" value="1"/>
</dbReference>
<proteinExistence type="inferred from homology"/>
<evidence type="ECO:0000313" key="3">
    <source>
        <dbReference type="EMBL" id="GAA0568677.1"/>
    </source>
</evidence>
<sequence>MELPRRALLALGAAAPAALAATPGRAQAAWPERPVRVIVPFPPGSTPDTAARAAANHFATAFGQPFVVENRPGAGGTIGTDAVAKATDGHTIGVSINAPLSTAKALYPNLPYDPAKDLAPVSLLVRGAQMLVTHPSVPATDLAGFIAHAKANPGKLSYGSVGSGSGAHLAMVDLMSRAGLDMVHVPYRGFPQATLDLVAGRIEAMFVISAGILPQVQSGQAHALAVTAESRIPQAPSVPTLAEAGVPDAASYAWIGLVAPASMPPAQVARLAEEAKRGLGDAQTRAALERAGFEVVTGTPAEFARFIAAESDRWGSLITRLGIKAEA</sequence>
<keyword evidence="2" id="KW-0732">Signal</keyword>
<protein>
    <submittedName>
        <fullName evidence="3">Tripartite tricarboxylate transporter substrate binding protein</fullName>
    </submittedName>
</protein>
<accession>A0ABP3PNZ5</accession>
<feature type="signal peptide" evidence="2">
    <location>
        <begin position="1"/>
        <end position="20"/>
    </location>
</feature>
<dbReference type="InterPro" id="IPR006311">
    <property type="entry name" value="TAT_signal"/>
</dbReference>
<dbReference type="Gene3D" id="3.40.190.150">
    <property type="entry name" value="Bordetella uptake gene, domain 1"/>
    <property type="match status" value="1"/>
</dbReference>
<dbReference type="CDD" id="cd07012">
    <property type="entry name" value="PBP2_Bug_TTT"/>
    <property type="match status" value="1"/>
</dbReference>
<evidence type="ECO:0000256" key="1">
    <source>
        <dbReference type="ARBA" id="ARBA00006987"/>
    </source>
</evidence>
<dbReference type="Pfam" id="PF03401">
    <property type="entry name" value="TctC"/>
    <property type="match status" value="1"/>
</dbReference>
<evidence type="ECO:0000313" key="4">
    <source>
        <dbReference type="Proteomes" id="UP001501588"/>
    </source>
</evidence>
<dbReference type="EMBL" id="BAAAFZ010000006">
    <property type="protein sequence ID" value="GAA0568677.1"/>
    <property type="molecule type" value="Genomic_DNA"/>
</dbReference>